<dbReference type="RefSeq" id="WP_036082818.1">
    <property type="nucleotide sequence ID" value="NZ_JBPKCJ010000005.1"/>
</dbReference>
<name>A0A094X4U9_9BACT</name>
<evidence type="ECO:0000313" key="1">
    <source>
        <dbReference type="EMBL" id="KGA93574.1"/>
    </source>
</evidence>
<comment type="caution">
    <text evidence="1">The sequence shown here is derived from an EMBL/GenBank/DDBJ whole genome shotgun (WGS) entry which is preliminary data.</text>
</comment>
<dbReference type="PATRIC" id="fig|178606.4.peg.1785"/>
<dbReference type="Proteomes" id="UP000029452">
    <property type="component" value="Unassembled WGS sequence"/>
</dbReference>
<gene>
    <name evidence="1" type="ORF">LptCag_0187</name>
</gene>
<protein>
    <submittedName>
        <fullName evidence="1">Uncharacterized protein</fullName>
    </submittedName>
</protein>
<evidence type="ECO:0000313" key="2">
    <source>
        <dbReference type="Proteomes" id="UP000029452"/>
    </source>
</evidence>
<sequence>MNRNEIIRVEYRSGFLESGRRPDGLPVREWDSHSLPQKVKDALLKERLFELSGVFGDKNAGDPVQVDQLRLFGPDRTTTLTVFNRGIALLFQNDERIRRIHRVLCLLGSL</sequence>
<accession>A0A094X4U9</accession>
<proteinExistence type="predicted"/>
<dbReference type="EMBL" id="JPGK01000006">
    <property type="protein sequence ID" value="KGA93574.1"/>
    <property type="molecule type" value="Genomic_DNA"/>
</dbReference>
<organism evidence="1 2">
    <name type="scientific">Leptospirillum ferriphilum</name>
    <dbReference type="NCBI Taxonomy" id="178606"/>
    <lineage>
        <taxon>Bacteria</taxon>
        <taxon>Pseudomonadati</taxon>
        <taxon>Nitrospirota</taxon>
        <taxon>Nitrospiria</taxon>
        <taxon>Nitrospirales</taxon>
        <taxon>Nitrospiraceae</taxon>
        <taxon>Leptospirillum</taxon>
    </lineage>
</organism>
<dbReference type="OrthoDB" id="9940741at2"/>
<reference evidence="1 2" key="1">
    <citation type="submission" date="2014-06" db="EMBL/GenBank/DDBJ databases">
        <title>Draft genome sequence of iron oxidizing acidophile Leptospirillum ferriphilum DSM14647.</title>
        <authorList>
            <person name="Cardenas J.P."/>
            <person name="Lazcano M."/>
            <person name="Ossandon F.J."/>
            <person name="Corbett M."/>
            <person name="Holmes D.S."/>
            <person name="Watkin E."/>
        </authorList>
    </citation>
    <scope>NUCLEOTIDE SEQUENCE [LARGE SCALE GENOMIC DNA]</scope>
    <source>
        <strain evidence="1 2">DSM 14647</strain>
    </source>
</reference>
<dbReference type="AlphaFoldDB" id="A0A094X4U9"/>